<dbReference type="PANTHER" id="PTHR13593:SF80">
    <property type="entry name" value="PLC-LIKE PHOSPHODIESTERASE"/>
    <property type="match status" value="1"/>
</dbReference>
<feature type="signal peptide" evidence="1">
    <location>
        <begin position="1"/>
        <end position="22"/>
    </location>
</feature>
<dbReference type="InterPro" id="IPR051057">
    <property type="entry name" value="PI-PLC_domain"/>
</dbReference>
<keyword evidence="3" id="KW-1185">Reference proteome</keyword>
<keyword evidence="1" id="KW-0732">Signal</keyword>
<dbReference type="OrthoDB" id="7984201at2759"/>
<evidence type="ECO:0000313" key="2">
    <source>
        <dbReference type="EMBL" id="OCL12013.1"/>
    </source>
</evidence>
<dbReference type="AlphaFoldDB" id="A0A8E2F8R2"/>
<dbReference type="GO" id="GO:0006629">
    <property type="term" value="P:lipid metabolic process"/>
    <property type="evidence" value="ECO:0007669"/>
    <property type="project" value="InterPro"/>
</dbReference>
<reference evidence="2 3" key="1">
    <citation type="journal article" date="2016" name="Nat. Commun.">
        <title>Ectomycorrhizal ecology is imprinted in the genome of the dominant symbiotic fungus Cenococcum geophilum.</title>
        <authorList>
            <consortium name="DOE Joint Genome Institute"/>
            <person name="Peter M."/>
            <person name="Kohler A."/>
            <person name="Ohm R.A."/>
            <person name="Kuo A."/>
            <person name="Krutzmann J."/>
            <person name="Morin E."/>
            <person name="Arend M."/>
            <person name="Barry K.W."/>
            <person name="Binder M."/>
            <person name="Choi C."/>
            <person name="Clum A."/>
            <person name="Copeland A."/>
            <person name="Grisel N."/>
            <person name="Haridas S."/>
            <person name="Kipfer T."/>
            <person name="LaButti K."/>
            <person name="Lindquist E."/>
            <person name="Lipzen A."/>
            <person name="Maire R."/>
            <person name="Meier B."/>
            <person name="Mihaltcheva S."/>
            <person name="Molinier V."/>
            <person name="Murat C."/>
            <person name="Poggeler S."/>
            <person name="Quandt C.A."/>
            <person name="Sperisen C."/>
            <person name="Tritt A."/>
            <person name="Tisserant E."/>
            <person name="Crous P.W."/>
            <person name="Henrissat B."/>
            <person name="Nehls U."/>
            <person name="Egli S."/>
            <person name="Spatafora J.W."/>
            <person name="Grigoriev I.V."/>
            <person name="Martin F.M."/>
        </authorList>
    </citation>
    <scope>NUCLEOTIDE SEQUENCE [LARGE SCALE GENOMIC DNA]</scope>
    <source>
        <strain evidence="2 3">CBS 207.34</strain>
    </source>
</reference>
<dbReference type="PANTHER" id="PTHR13593">
    <property type="match status" value="1"/>
</dbReference>
<dbReference type="Proteomes" id="UP000250140">
    <property type="component" value="Unassembled WGS sequence"/>
</dbReference>
<feature type="chain" id="PRO_5034307653" description="PLC-like phosphodiesterase" evidence="1">
    <location>
        <begin position="23"/>
        <end position="363"/>
    </location>
</feature>
<organism evidence="2 3">
    <name type="scientific">Glonium stellatum</name>
    <dbReference type="NCBI Taxonomy" id="574774"/>
    <lineage>
        <taxon>Eukaryota</taxon>
        <taxon>Fungi</taxon>
        <taxon>Dikarya</taxon>
        <taxon>Ascomycota</taxon>
        <taxon>Pezizomycotina</taxon>
        <taxon>Dothideomycetes</taxon>
        <taxon>Pleosporomycetidae</taxon>
        <taxon>Gloniales</taxon>
        <taxon>Gloniaceae</taxon>
        <taxon>Glonium</taxon>
    </lineage>
</organism>
<dbReference type="Pfam" id="PF26146">
    <property type="entry name" value="PI-PLC_X"/>
    <property type="match status" value="1"/>
</dbReference>
<sequence>MISQVVLCLFVAATAGQVGVTAQRICNNSPNLCNRTYDSITYLGAHDSPFVRDVSTGYSSFGDQFFNTSTQLDAGVRMLTAQVHAVTTAQGAQEWHLCHTLCNLFDVGKLSDWLWEVRTWLDRNPTDVVTIILVNSDNAKAADLMPEFSAADIAHYAYVPPFQKPPPVPADGASAWPALNEMIDQGKRLVSFVASIDPASNTAAPYLLNEFDFVWETAYDVSNASGFKCTPDRPPSLDASMAAAKAAGMLFMMNHFLYWDQAFGIQVPDIRNVQNTNAWDGEGSLGQTLLDCSGQYQRQPTFVLVDFFNVGPAIDSVDIFNGVKDAVGRTLVTAEVVGGGAGIMEEERSITTTKTLKPCKVWL</sequence>
<evidence type="ECO:0000256" key="1">
    <source>
        <dbReference type="SAM" id="SignalP"/>
    </source>
</evidence>
<dbReference type="EMBL" id="KV748944">
    <property type="protein sequence ID" value="OCL12013.1"/>
    <property type="molecule type" value="Genomic_DNA"/>
</dbReference>
<dbReference type="InterPro" id="IPR017946">
    <property type="entry name" value="PLC-like_Pdiesterase_TIM-brl"/>
</dbReference>
<dbReference type="SUPFAM" id="SSF51695">
    <property type="entry name" value="PLC-like phosphodiesterases"/>
    <property type="match status" value="1"/>
</dbReference>
<gene>
    <name evidence="2" type="ORF">AOQ84DRAFT_430107</name>
</gene>
<proteinExistence type="predicted"/>
<accession>A0A8E2F8R2</accession>
<evidence type="ECO:0000313" key="3">
    <source>
        <dbReference type="Proteomes" id="UP000250140"/>
    </source>
</evidence>
<dbReference type="Gene3D" id="3.20.20.190">
    <property type="entry name" value="Phosphatidylinositol (PI) phosphodiesterase"/>
    <property type="match status" value="1"/>
</dbReference>
<evidence type="ECO:0008006" key="4">
    <source>
        <dbReference type="Google" id="ProtNLM"/>
    </source>
</evidence>
<dbReference type="GO" id="GO:0008081">
    <property type="term" value="F:phosphoric diester hydrolase activity"/>
    <property type="evidence" value="ECO:0007669"/>
    <property type="project" value="InterPro"/>
</dbReference>
<name>A0A8E2F8R2_9PEZI</name>
<protein>
    <recommendedName>
        <fullName evidence="4">PLC-like phosphodiesterase</fullName>
    </recommendedName>
</protein>